<feature type="transmembrane region" description="Helical" evidence="5">
    <location>
        <begin position="648"/>
        <end position="666"/>
    </location>
</feature>
<feature type="transmembrane region" description="Helical" evidence="5">
    <location>
        <begin position="81"/>
        <end position="101"/>
    </location>
</feature>
<evidence type="ECO:0000256" key="3">
    <source>
        <dbReference type="ARBA" id="ARBA00022989"/>
    </source>
</evidence>
<keyword evidence="4 5" id="KW-0472">Membrane</keyword>
<dbReference type="Pfam" id="PF13515">
    <property type="entry name" value="FUSC_2"/>
    <property type="match status" value="1"/>
</dbReference>
<dbReference type="AlphaFoldDB" id="A0A401GK53"/>
<feature type="transmembrane region" description="Helical" evidence="5">
    <location>
        <begin position="113"/>
        <end position="130"/>
    </location>
</feature>
<accession>A0A401GK53</accession>
<evidence type="ECO:0000259" key="6">
    <source>
        <dbReference type="Pfam" id="PF10334"/>
    </source>
</evidence>
<sequence length="964" mass="108554">MKAEVLKTRFGQASSCIQAYGKQFISRRSLARLLSVFLCCLVVVIRPVSKLGGEFAFLVLALRELVLSVQENLAQQLELTVLNVTGALLGIGLSTLAKYIASLTPDNQARSRATCATFLVMISFFAGWIKSRMVRLQLSMRISLFVSTWLLTTNIGVRSRILSDSGAFLFVTFASAIISLVSLLFVMALLRWPSTSFEGDMARTFALLRQCLSINLQYMGVKTVVSDDSITPQEYSQFRDRLLQQSINLNETYSQAAFELRIGRLSLKSIRPFISIVEHLRREVAWGLPIQFTVGSAWDISNTSSQYKLLTDFEAPAVLLGHGILAAMQAVERLIVVAFQQGPYVKPSSQTWSEPENEAIHTAEEKLVLARDHAREKLARIFTEAGMQHRAAGSNMPKDVLNGSLVMITLLQMAQEMRLALKDARRIASRYEASAVRLWYPQITLAWLGVPQAFFMSDDFGSTMQLTGISDADEDLREQDAEERLTIAEARQALAEQSHPMDSMQSLTRRTYFGASVETKSGEPGPWYSLKSWSRRSKMLWSHPRMVDGRMWLSKGYRSIQHSSHIRHAMKSAIGVAILSFPAFMPGQSAGRRWFTTWHGQWMVISYLRVLETNTGATWRIGYLRLLGTITGAIYAYITWLICKRNPYGLVVLVTAADVPITWMITKTELTPLAVPASLTLPTIVLAQYIVPEQTMSVLELAGIRVSMIAAGIIAALLVNSLVFPRHCRVLFLSDTGRTLGSLSNLYMTLSHEVFHDQHIYTPDERRRTQKLELQIRNALHRLSGLIVTMGAELSLLPKPLRHYRQIVTVLQKLLDLMTGLRKMRTNIPREQTVASVFKERQEFMSSVCIILFACQHAFRTREPLPQFLPSTRQALSVLQSHVRKSLQRASEDDPHSMGLSLVYAFAEQDVMKNLVDTLEELLKLTGRLFGTSAWLTQDPGLTRTSMPDEGDRGWYSTFKWEET</sequence>
<feature type="transmembrane region" description="Helical" evidence="5">
    <location>
        <begin position="142"/>
        <end position="161"/>
    </location>
</feature>
<evidence type="ECO:0000256" key="5">
    <source>
        <dbReference type="SAM" id="Phobius"/>
    </source>
</evidence>
<evidence type="ECO:0000313" key="8">
    <source>
        <dbReference type="EMBL" id="GBE82545.1"/>
    </source>
</evidence>
<dbReference type="OrthoDB" id="68611at2759"/>
<reference evidence="8 9" key="1">
    <citation type="journal article" date="2018" name="Sci. Rep.">
        <title>Genome sequence of the cauliflower mushroom Sparassis crispa (Hanabiratake) and its association with beneficial usage.</title>
        <authorList>
            <person name="Kiyama R."/>
            <person name="Furutani Y."/>
            <person name="Kawaguchi K."/>
            <person name="Nakanishi T."/>
        </authorList>
    </citation>
    <scope>NUCLEOTIDE SEQUENCE [LARGE SCALE GENOMIC DNA]</scope>
</reference>
<evidence type="ECO:0000256" key="4">
    <source>
        <dbReference type="ARBA" id="ARBA00023136"/>
    </source>
</evidence>
<evidence type="ECO:0000259" key="7">
    <source>
        <dbReference type="Pfam" id="PF13515"/>
    </source>
</evidence>
<dbReference type="STRING" id="139825.A0A401GK53"/>
<dbReference type="InterPro" id="IPR018820">
    <property type="entry name" value="BRE4-related_DUF2421"/>
</dbReference>
<proteinExistence type="predicted"/>
<evidence type="ECO:0000256" key="2">
    <source>
        <dbReference type="ARBA" id="ARBA00022692"/>
    </source>
</evidence>
<keyword evidence="2 5" id="KW-0812">Transmembrane</keyword>
<keyword evidence="9" id="KW-1185">Reference proteome</keyword>
<name>A0A401GK53_9APHY</name>
<protein>
    <submittedName>
        <fullName evidence="8">Uncharacterized protein</fullName>
    </submittedName>
</protein>
<dbReference type="Proteomes" id="UP000287166">
    <property type="component" value="Unassembled WGS sequence"/>
</dbReference>
<dbReference type="InterPro" id="IPR049453">
    <property type="entry name" value="Memb_transporter_dom"/>
</dbReference>
<evidence type="ECO:0000256" key="1">
    <source>
        <dbReference type="ARBA" id="ARBA00004141"/>
    </source>
</evidence>
<feature type="transmembrane region" description="Helical" evidence="5">
    <location>
        <begin position="623"/>
        <end position="642"/>
    </location>
</feature>
<dbReference type="Pfam" id="PF10334">
    <property type="entry name" value="BRE4"/>
    <property type="match status" value="1"/>
</dbReference>
<dbReference type="EMBL" id="BFAD01000004">
    <property type="protein sequence ID" value="GBE82545.1"/>
    <property type="molecule type" value="Genomic_DNA"/>
</dbReference>
<gene>
    <name evidence="8" type="ORF">SCP_0409290</name>
</gene>
<keyword evidence="3 5" id="KW-1133">Transmembrane helix</keyword>
<dbReference type="GO" id="GO:0016020">
    <property type="term" value="C:membrane"/>
    <property type="evidence" value="ECO:0007669"/>
    <property type="project" value="UniProtKB-SubCell"/>
</dbReference>
<organism evidence="8 9">
    <name type="scientific">Sparassis crispa</name>
    <dbReference type="NCBI Taxonomy" id="139825"/>
    <lineage>
        <taxon>Eukaryota</taxon>
        <taxon>Fungi</taxon>
        <taxon>Dikarya</taxon>
        <taxon>Basidiomycota</taxon>
        <taxon>Agaricomycotina</taxon>
        <taxon>Agaricomycetes</taxon>
        <taxon>Polyporales</taxon>
        <taxon>Sparassidaceae</taxon>
        <taxon>Sparassis</taxon>
    </lineage>
</organism>
<dbReference type="RefSeq" id="XP_027613458.1">
    <property type="nucleotide sequence ID" value="XM_027757657.1"/>
</dbReference>
<feature type="transmembrane region" description="Helical" evidence="5">
    <location>
        <begin position="703"/>
        <end position="724"/>
    </location>
</feature>
<feature type="transmembrane region" description="Helical" evidence="5">
    <location>
        <begin position="30"/>
        <end position="49"/>
    </location>
</feature>
<dbReference type="PANTHER" id="PTHR47804">
    <property type="entry name" value="60S RIBOSOMAL PROTEIN L19"/>
    <property type="match status" value="1"/>
</dbReference>
<feature type="domain" description="Integral membrane bound transporter" evidence="7">
    <location>
        <begin position="593"/>
        <end position="719"/>
    </location>
</feature>
<dbReference type="InterPro" id="IPR052430">
    <property type="entry name" value="IVT-Associated"/>
</dbReference>
<dbReference type="FunCoup" id="A0A401GK53">
    <property type="interactions" value="13"/>
</dbReference>
<feature type="transmembrane region" description="Helical" evidence="5">
    <location>
        <begin position="167"/>
        <end position="190"/>
    </location>
</feature>
<comment type="subcellular location">
    <subcellularLocation>
        <location evidence="1">Membrane</location>
        <topology evidence="1">Multi-pass membrane protein</topology>
    </subcellularLocation>
</comment>
<comment type="caution">
    <text evidence="8">The sequence shown here is derived from an EMBL/GenBank/DDBJ whole genome shotgun (WGS) entry which is preliminary data.</text>
</comment>
<feature type="transmembrane region" description="Helical" evidence="5">
    <location>
        <begin position="673"/>
        <end position="691"/>
    </location>
</feature>
<evidence type="ECO:0000313" key="9">
    <source>
        <dbReference type="Proteomes" id="UP000287166"/>
    </source>
</evidence>
<dbReference type="InParanoid" id="A0A401GK53"/>
<dbReference type="GeneID" id="38779462"/>
<feature type="domain" description="DUF2421" evidence="6">
    <location>
        <begin position="734"/>
        <end position="891"/>
    </location>
</feature>
<dbReference type="PANTHER" id="PTHR47804:SF3">
    <property type="entry name" value="PROTEIN BRE4"/>
    <property type="match status" value="1"/>
</dbReference>